<dbReference type="AlphaFoldDB" id="A0AAV7B7K2"/>
<dbReference type="EMBL" id="WNYA01000006">
    <property type="protein sequence ID" value="KAG8568476.1"/>
    <property type="molecule type" value="Genomic_DNA"/>
</dbReference>
<evidence type="ECO:0000256" key="1">
    <source>
        <dbReference type="SAM" id="SignalP"/>
    </source>
</evidence>
<name>A0AAV7B7K2_ENGPU</name>
<proteinExistence type="predicted"/>
<feature type="chain" id="PRO_5043372560" evidence="1">
    <location>
        <begin position="20"/>
        <end position="79"/>
    </location>
</feature>
<gene>
    <name evidence="2" type="ORF">GDO81_014015</name>
</gene>
<evidence type="ECO:0000313" key="3">
    <source>
        <dbReference type="Proteomes" id="UP000824782"/>
    </source>
</evidence>
<keyword evidence="1" id="KW-0732">Signal</keyword>
<evidence type="ECO:0000313" key="2">
    <source>
        <dbReference type="EMBL" id="KAG8568476.1"/>
    </source>
</evidence>
<keyword evidence="3" id="KW-1185">Reference proteome</keyword>
<organism evidence="2 3">
    <name type="scientific">Engystomops pustulosus</name>
    <name type="common">Tungara frog</name>
    <name type="synonym">Physalaemus pustulosus</name>
    <dbReference type="NCBI Taxonomy" id="76066"/>
    <lineage>
        <taxon>Eukaryota</taxon>
        <taxon>Metazoa</taxon>
        <taxon>Chordata</taxon>
        <taxon>Craniata</taxon>
        <taxon>Vertebrata</taxon>
        <taxon>Euteleostomi</taxon>
        <taxon>Amphibia</taxon>
        <taxon>Batrachia</taxon>
        <taxon>Anura</taxon>
        <taxon>Neobatrachia</taxon>
        <taxon>Hyloidea</taxon>
        <taxon>Leptodactylidae</taxon>
        <taxon>Leiuperinae</taxon>
        <taxon>Engystomops</taxon>
    </lineage>
</organism>
<comment type="caution">
    <text evidence="2">The sequence shown here is derived from an EMBL/GenBank/DDBJ whole genome shotgun (WGS) entry which is preliminary data.</text>
</comment>
<protein>
    <submittedName>
        <fullName evidence="2">Uncharacterized protein</fullName>
    </submittedName>
</protein>
<reference evidence="2" key="1">
    <citation type="thesis" date="2020" institute="ProQuest LLC" country="789 East Eisenhower Parkway, Ann Arbor, MI, USA">
        <title>Comparative Genomics and Chromosome Evolution.</title>
        <authorList>
            <person name="Mudd A.B."/>
        </authorList>
    </citation>
    <scope>NUCLEOTIDE SEQUENCE</scope>
    <source>
        <strain evidence="2">237g6f4</strain>
        <tissue evidence="2">Blood</tissue>
    </source>
</reference>
<feature type="signal peptide" evidence="1">
    <location>
        <begin position="1"/>
        <end position="19"/>
    </location>
</feature>
<sequence>MLLLGSVLVLLMLGARGLSQPYDNTMRRSQELSENQEEIKRLSGMTDSTESNSLELERAADNLQARCVNFYWKTFSECK</sequence>
<dbReference type="Proteomes" id="UP000824782">
    <property type="component" value="Unassembled WGS sequence"/>
</dbReference>
<accession>A0AAV7B7K2</accession>